<protein>
    <submittedName>
        <fullName evidence="1">MFS transporter</fullName>
    </submittedName>
</protein>
<accession>A0ACD5AHD2</accession>
<dbReference type="EMBL" id="CP146022">
    <property type="protein sequence ID" value="WWQ66611.1"/>
    <property type="molecule type" value="Genomic_DNA"/>
</dbReference>
<organism evidence="1 2">
    <name type="scientific">Streptomyces citrinus</name>
    <dbReference type="NCBI Taxonomy" id="3118173"/>
    <lineage>
        <taxon>Bacteria</taxon>
        <taxon>Bacillati</taxon>
        <taxon>Actinomycetota</taxon>
        <taxon>Actinomycetes</taxon>
        <taxon>Kitasatosporales</taxon>
        <taxon>Streptomycetaceae</taxon>
        <taxon>Streptomyces</taxon>
    </lineage>
</organism>
<dbReference type="Proteomes" id="UP001432251">
    <property type="component" value="Chromosome"/>
</dbReference>
<name>A0ACD5AHD2_9ACTN</name>
<evidence type="ECO:0000313" key="1">
    <source>
        <dbReference type="EMBL" id="WWQ66611.1"/>
    </source>
</evidence>
<keyword evidence="2" id="KW-1185">Reference proteome</keyword>
<sequence>MTGAVVAAVWGIVQFADGAAALARSLGGLALSGLLGALFLAWQRRTPTPLAPPHLYRIRPFMLSNALALAMYFGVFGSIFFLAQFMQGPMGYSPVEAGLRTLPWTAAPMIVVPVASALVDRVGGGRLQALGCACQAAALVWLALICRPGLSYGAMVGAMILAGVGMGLVFAANPATVIGSVAEHEHNLASGVNNTVREFGGALGIAVLTAVSLHGGLRSAVLTGAAVVLLGTFAGLAIRPAPGRGRPASGPAPSGPRSALSDRPAPSRLP</sequence>
<reference evidence="1" key="1">
    <citation type="journal article" date="2025" name="Int. J. Syst. Evol. Microbiol.">
        <title>Streptomyces citrinus sp. nov., with yellow diffusible pigment.</title>
        <authorList>
            <person name="He Y."/>
            <person name="Yang E."/>
            <person name="Xu J."/>
            <person name="Sun Y."/>
            <person name="Sun L."/>
        </authorList>
    </citation>
    <scope>NUCLEOTIDE SEQUENCE</scope>
    <source>
        <strain evidence="1">Q6</strain>
    </source>
</reference>
<gene>
    <name evidence="1" type="ORF">V2W30_26935</name>
</gene>
<evidence type="ECO:0000313" key="2">
    <source>
        <dbReference type="Proteomes" id="UP001432251"/>
    </source>
</evidence>
<proteinExistence type="predicted"/>